<reference evidence="2" key="2">
    <citation type="submission" date="2020-09" db="EMBL/GenBank/DDBJ databases">
        <authorList>
            <person name="Sun Q."/>
            <person name="Ohkuma M."/>
        </authorList>
    </citation>
    <scope>NUCLEOTIDE SEQUENCE</scope>
    <source>
        <strain evidence="2">JCM 4059</strain>
    </source>
</reference>
<evidence type="ECO:0000313" key="3">
    <source>
        <dbReference type="Proteomes" id="UP000638313"/>
    </source>
</evidence>
<name>A0A919EEN1_9ACTN</name>
<dbReference type="NCBIfam" id="TIGR04469">
    <property type="entry name" value="CGA_synth_rel"/>
    <property type="match status" value="1"/>
</dbReference>
<dbReference type="AlphaFoldDB" id="A0A919EEN1"/>
<dbReference type="RefSeq" id="WP_190131092.1">
    <property type="nucleotide sequence ID" value="NZ_BNBD01000008.1"/>
</dbReference>
<evidence type="ECO:0000313" key="2">
    <source>
        <dbReference type="EMBL" id="GHF55247.1"/>
    </source>
</evidence>
<gene>
    <name evidence="2" type="ORF">GCM10010218_40850</name>
</gene>
<keyword evidence="3" id="KW-1185">Reference proteome</keyword>
<dbReference type="EMBL" id="BNBD01000008">
    <property type="protein sequence ID" value="GHF55247.1"/>
    <property type="molecule type" value="Genomic_DNA"/>
</dbReference>
<protein>
    <recommendedName>
        <fullName evidence="4">CGA synthase-related protein</fullName>
    </recommendedName>
</protein>
<evidence type="ECO:0008006" key="4">
    <source>
        <dbReference type="Google" id="ProtNLM"/>
    </source>
</evidence>
<accession>A0A919EEN1</accession>
<dbReference type="Proteomes" id="UP000638313">
    <property type="component" value="Unassembled WGS sequence"/>
</dbReference>
<dbReference type="InterPro" id="IPR031013">
    <property type="entry name" value="CGA_synth-rel"/>
</dbReference>
<organism evidence="2 3">
    <name type="scientific">Streptomyces mashuensis</name>
    <dbReference type="NCBI Taxonomy" id="33904"/>
    <lineage>
        <taxon>Bacteria</taxon>
        <taxon>Bacillati</taxon>
        <taxon>Actinomycetota</taxon>
        <taxon>Actinomycetes</taxon>
        <taxon>Kitasatosporales</taxon>
        <taxon>Streptomycetaceae</taxon>
        <taxon>Streptomyces</taxon>
    </lineage>
</organism>
<comment type="caution">
    <text evidence="2">The sequence shown here is derived from an EMBL/GenBank/DDBJ whole genome shotgun (WGS) entry which is preliminary data.</text>
</comment>
<feature type="region of interest" description="Disordered" evidence="1">
    <location>
        <begin position="112"/>
        <end position="134"/>
    </location>
</feature>
<evidence type="ECO:0000256" key="1">
    <source>
        <dbReference type="SAM" id="MobiDB-lite"/>
    </source>
</evidence>
<reference evidence="2" key="1">
    <citation type="journal article" date="2014" name="Int. J. Syst. Evol. Microbiol.">
        <title>Complete genome sequence of Corynebacterium casei LMG S-19264T (=DSM 44701T), isolated from a smear-ripened cheese.</title>
        <authorList>
            <consortium name="US DOE Joint Genome Institute (JGI-PGF)"/>
            <person name="Walter F."/>
            <person name="Albersmeier A."/>
            <person name="Kalinowski J."/>
            <person name="Ruckert C."/>
        </authorList>
    </citation>
    <scope>NUCLEOTIDE SEQUENCE</scope>
    <source>
        <strain evidence="2">JCM 4059</strain>
    </source>
</reference>
<sequence>MALLTPAGGGPAAPPRPRVLLAAREEQLDSVLARRRVAAHLTGLATTTRRSPGTPPDVALVCDDAAVTGRLLDLGVPVVHLRSGHTPDDEPHDAGAYGIGRALHRVHRPGWLPGPSPAGPGARPTGLLGPARTARDRTRTGALLLLSLWGVPPDEAQRFAAGPLRALVRTAVERTGRCDVVCDTGLAGARSAATGPHPPRQVRWHRAADTDADALHAGCAVLLASPTLAALGLAQARRAPLAFLPPLGAAQADLADRVARLLPVPVAGGPDDAVWDPPDGGPWRSLDPDADDLRGAQRVARGVRQLCLAPP</sequence>
<proteinExistence type="predicted"/>